<gene>
    <name evidence="2" type="ORF">DYB36_011579</name>
</gene>
<dbReference type="GO" id="GO:0016020">
    <property type="term" value="C:membrane"/>
    <property type="evidence" value="ECO:0007669"/>
    <property type="project" value="TreeGrafter"/>
</dbReference>
<feature type="transmembrane region" description="Helical" evidence="1">
    <location>
        <begin position="86"/>
        <end position="107"/>
    </location>
</feature>
<protein>
    <submittedName>
        <fullName evidence="2">Uncharacterized protein</fullName>
    </submittedName>
</protein>
<dbReference type="EMBL" id="QUSZ01003710">
    <property type="protein sequence ID" value="RHY17443.1"/>
    <property type="molecule type" value="Genomic_DNA"/>
</dbReference>
<dbReference type="AlphaFoldDB" id="A0A397BEJ4"/>
<dbReference type="VEuPathDB" id="FungiDB:H257_15266"/>
<keyword evidence="1" id="KW-1133">Transmembrane helix</keyword>
<dbReference type="PANTHER" id="PTHR32251">
    <property type="entry name" value="3-OXO-5-ALPHA-STEROID 4-DEHYDROGENASE"/>
    <property type="match status" value="1"/>
</dbReference>
<feature type="transmembrane region" description="Helical" evidence="1">
    <location>
        <begin position="171"/>
        <end position="187"/>
    </location>
</feature>
<dbReference type="Proteomes" id="UP000265427">
    <property type="component" value="Unassembled WGS sequence"/>
</dbReference>
<keyword evidence="1" id="KW-0472">Membrane</keyword>
<feature type="transmembrane region" description="Helical" evidence="1">
    <location>
        <begin position="218"/>
        <end position="237"/>
    </location>
</feature>
<feature type="transmembrane region" description="Helical" evidence="1">
    <location>
        <begin position="128"/>
        <end position="151"/>
    </location>
</feature>
<comment type="caution">
    <text evidence="2">The sequence shown here is derived from an EMBL/GenBank/DDBJ whole genome shotgun (WGS) entry which is preliminary data.</text>
</comment>
<evidence type="ECO:0000313" key="2">
    <source>
        <dbReference type="EMBL" id="RHY17443.1"/>
    </source>
</evidence>
<name>A0A397BEJ4_APHAT</name>
<dbReference type="PANTHER" id="PTHR32251:SF17">
    <property type="entry name" value="STEROID 5-ALPHA REDUCTASE C-TERMINAL DOMAIN-CONTAINING PROTEIN"/>
    <property type="match status" value="1"/>
</dbReference>
<keyword evidence="1" id="KW-0812">Transmembrane</keyword>
<dbReference type="PROSITE" id="PS50244">
    <property type="entry name" value="S5A_REDUCTASE"/>
    <property type="match status" value="1"/>
</dbReference>
<feature type="transmembrane region" description="Helical" evidence="1">
    <location>
        <begin position="29"/>
        <end position="46"/>
    </location>
</feature>
<proteinExistence type="predicted"/>
<dbReference type="Gene3D" id="1.20.120.1630">
    <property type="match status" value="1"/>
</dbReference>
<reference evidence="2 3" key="1">
    <citation type="submission" date="2018-08" db="EMBL/GenBank/DDBJ databases">
        <title>Aphanomyces genome sequencing and annotation.</title>
        <authorList>
            <person name="Minardi D."/>
            <person name="Oidtmann B."/>
            <person name="Van Der Giezen M."/>
            <person name="Studholme D.J."/>
        </authorList>
    </citation>
    <scope>NUCLEOTIDE SEQUENCE [LARGE SCALE GENOMIC DNA]</scope>
    <source>
        <strain evidence="2 3">Kv</strain>
    </source>
</reference>
<sequence length="298" mass="32670">MGVLKAVAVSGVSLALALALTVPTGLTRYVLVTFGINWLVALVHAIPNQSERYFDLTGSSTFVTVAGVTAATTLSSASSQLSSSAYRSVLASAMVALWGLRLGWFLFSRINADNGIDSRFTELRSDPLRFLSLWSVQSLWVLITTLPLVLLHGASLATSSPAAAEWTLTDFVGLALWVFGFIVEITADAQKREFRRDTSNHDKFITTGLWRFSRHPNYFGEIMLWVGMAVLCVPHLATFAHKLLGCLSPLFITFLLTRVSGIPLLEQSADDKWATHPAYQTYKATTNVLVPWFPKAAK</sequence>
<accession>A0A397BEJ4</accession>
<dbReference type="Pfam" id="PF06966">
    <property type="entry name" value="DUF1295"/>
    <property type="match status" value="1"/>
</dbReference>
<evidence type="ECO:0000256" key="1">
    <source>
        <dbReference type="SAM" id="Phobius"/>
    </source>
</evidence>
<dbReference type="InterPro" id="IPR010721">
    <property type="entry name" value="UstE-like"/>
</dbReference>
<evidence type="ECO:0000313" key="3">
    <source>
        <dbReference type="Proteomes" id="UP000265427"/>
    </source>
</evidence>
<organism evidence="2 3">
    <name type="scientific">Aphanomyces astaci</name>
    <name type="common">Crayfish plague agent</name>
    <dbReference type="NCBI Taxonomy" id="112090"/>
    <lineage>
        <taxon>Eukaryota</taxon>
        <taxon>Sar</taxon>
        <taxon>Stramenopiles</taxon>
        <taxon>Oomycota</taxon>
        <taxon>Saprolegniomycetes</taxon>
        <taxon>Saprolegniales</taxon>
        <taxon>Verrucalvaceae</taxon>
        <taxon>Aphanomyces</taxon>
    </lineage>
</organism>
<feature type="transmembrane region" description="Helical" evidence="1">
    <location>
        <begin position="53"/>
        <end position="74"/>
    </location>
</feature>